<dbReference type="SUPFAM" id="SSF57701">
    <property type="entry name" value="Zn2/Cys6 DNA-binding domain"/>
    <property type="match status" value="1"/>
</dbReference>
<dbReference type="PANTHER" id="PTHR46910:SF1">
    <property type="entry name" value="MISCELLANEOUS ZN(II)2CYS6 TRANSCRIPTION FACTOR (EUROFUNG)-RELATED"/>
    <property type="match status" value="1"/>
</dbReference>
<evidence type="ECO:0000256" key="2">
    <source>
        <dbReference type="ARBA" id="ARBA00023242"/>
    </source>
</evidence>
<accession>A0A9P5H865</accession>
<dbReference type="EMBL" id="JAANBB010000073">
    <property type="protein sequence ID" value="KAF7551705.1"/>
    <property type="molecule type" value="Genomic_DNA"/>
</dbReference>
<keyword evidence="1" id="KW-0479">Metal-binding</keyword>
<feature type="region of interest" description="Disordered" evidence="3">
    <location>
        <begin position="1"/>
        <end position="23"/>
    </location>
</feature>
<dbReference type="GO" id="GO:0008270">
    <property type="term" value="F:zinc ion binding"/>
    <property type="evidence" value="ECO:0007669"/>
    <property type="project" value="InterPro"/>
</dbReference>
<evidence type="ECO:0000256" key="1">
    <source>
        <dbReference type="ARBA" id="ARBA00022723"/>
    </source>
</evidence>
<evidence type="ECO:0000313" key="6">
    <source>
        <dbReference type="Proteomes" id="UP000722485"/>
    </source>
</evidence>
<proteinExistence type="predicted"/>
<dbReference type="PANTHER" id="PTHR46910">
    <property type="entry name" value="TRANSCRIPTION FACTOR PDR1"/>
    <property type="match status" value="1"/>
</dbReference>
<dbReference type="GO" id="GO:0003677">
    <property type="term" value="F:DNA binding"/>
    <property type="evidence" value="ECO:0007669"/>
    <property type="project" value="InterPro"/>
</dbReference>
<dbReference type="InterPro" id="IPR036864">
    <property type="entry name" value="Zn2-C6_fun-type_DNA-bd_sf"/>
</dbReference>
<dbReference type="Proteomes" id="UP000722485">
    <property type="component" value="Unassembled WGS sequence"/>
</dbReference>
<feature type="region of interest" description="Disordered" evidence="3">
    <location>
        <begin position="57"/>
        <end position="140"/>
    </location>
</feature>
<dbReference type="GO" id="GO:0000981">
    <property type="term" value="F:DNA-binding transcription factor activity, RNA polymerase II-specific"/>
    <property type="evidence" value="ECO:0007669"/>
    <property type="project" value="InterPro"/>
</dbReference>
<dbReference type="PROSITE" id="PS50048">
    <property type="entry name" value="ZN2_CY6_FUNGAL_2"/>
    <property type="match status" value="1"/>
</dbReference>
<evidence type="ECO:0000256" key="3">
    <source>
        <dbReference type="SAM" id="MobiDB-lite"/>
    </source>
</evidence>
<organism evidence="5 6">
    <name type="scientific">Cylindrodendrum hubeiense</name>
    <dbReference type="NCBI Taxonomy" id="595255"/>
    <lineage>
        <taxon>Eukaryota</taxon>
        <taxon>Fungi</taxon>
        <taxon>Dikarya</taxon>
        <taxon>Ascomycota</taxon>
        <taxon>Pezizomycotina</taxon>
        <taxon>Sordariomycetes</taxon>
        <taxon>Hypocreomycetidae</taxon>
        <taxon>Hypocreales</taxon>
        <taxon>Nectriaceae</taxon>
        <taxon>Cylindrodendrum</taxon>
    </lineage>
</organism>
<reference evidence="5" key="1">
    <citation type="submission" date="2020-03" db="EMBL/GenBank/DDBJ databases">
        <title>Draft Genome Sequence of Cylindrodendrum hubeiense.</title>
        <authorList>
            <person name="Buettner E."/>
            <person name="Kellner H."/>
        </authorList>
    </citation>
    <scope>NUCLEOTIDE SEQUENCE</scope>
    <source>
        <strain evidence="5">IHI 201604</strain>
    </source>
</reference>
<dbReference type="CDD" id="cd00067">
    <property type="entry name" value="GAL4"/>
    <property type="match status" value="1"/>
</dbReference>
<dbReference type="CDD" id="cd12148">
    <property type="entry name" value="fungal_TF_MHR"/>
    <property type="match status" value="1"/>
</dbReference>
<dbReference type="OrthoDB" id="3037908at2759"/>
<dbReference type="Gene3D" id="4.10.240.10">
    <property type="entry name" value="Zn(2)-C6 fungal-type DNA-binding domain"/>
    <property type="match status" value="1"/>
</dbReference>
<evidence type="ECO:0000313" key="5">
    <source>
        <dbReference type="EMBL" id="KAF7551705.1"/>
    </source>
</evidence>
<feature type="compositionally biased region" description="Low complexity" evidence="3">
    <location>
        <begin position="121"/>
        <end position="134"/>
    </location>
</feature>
<evidence type="ECO:0000259" key="4">
    <source>
        <dbReference type="PROSITE" id="PS50048"/>
    </source>
</evidence>
<dbReference type="SMART" id="SM00066">
    <property type="entry name" value="GAL4"/>
    <property type="match status" value="1"/>
</dbReference>
<name>A0A9P5H865_9HYPO</name>
<dbReference type="InterPro" id="IPR007219">
    <property type="entry name" value="XnlR_reg_dom"/>
</dbReference>
<gene>
    <name evidence="5" type="ORF">G7Z17_g4834</name>
</gene>
<dbReference type="PROSITE" id="PS00463">
    <property type="entry name" value="ZN2_CY6_FUNGAL_1"/>
    <property type="match status" value="1"/>
</dbReference>
<keyword evidence="2" id="KW-0539">Nucleus</keyword>
<feature type="region of interest" description="Disordered" evidence="3">
    <location>
        <begin position="665"/>
        <end position="688"/>
    </location>
</feature>
<comment type="caution">
    <text evidence="5">The sequence shown here is derived from an EMBL/GenBank/DDBJ whole genome shotgun (WGS) entry which is preliminary data.</text>
</comment>
<dbReference type="AlphaFoldDB" id="A0A9P5H865"/>
<dbReference type="InterPro" id="IPR001138">
    <property type="entry name" value="Zn2Cys6_DnaBD"/>
</dbReference>
<dbReference type="GO" id="GO:0006351">
    <property type="term" value="P:DNA-templated transcription"/>
    <property type="evidence" value="ECO:0007669"/>
    <property type="project" value="InterPro"/>
</dbReference>
<sequence>MNTPESSSSVEAMNEHVAQGPVPPKRIRLSLACNQCRKRKVRCDAETPKCRNCVLRGDTCHTSDPRRPDGPAVRKWATRDGQFPGDHRDHRAGSISERSATSSMMSLQFDPPMVNASESTQPAQPAQQQQQQQQHSPGGKHVTWVTRAYMENTSTRDAPSTEQMHDSPDVVVNTDESSHRVKYMGGSSLQCLCVFVDLYLSRNGQTPMSNKFRWGMKHVEEFSLPLSFQLPDLPPASTLEPALRTFFDRIYPLFPVVEQATLVADIQRLTELQVSNANRLQGAISHRDLAALATIYSVISIGTDEFEGSITEIGETYINGAYTLLGHLTSMPYIGSVQALLVLAIALRGRGKEGQAWHLLGQAIRISHSIGLHRHISLQLGGDIPIGSSPGYKMDRELHSRLWWSCYALEKLMELETGRPPAISDYDCDQVLPRVDSQNSLDYFSMWVSLARILGQISEHIYRRKAPSSFMLMSETTRLDQALLDWSKAMPEGMKPGHDVFLDYEGQQPSYHQHIASFLSLQYYQAQITLFRASLIFPEKSYANEVKKHGSKLPNNLRLLQNQNICIGAARSIVKQVLELADHNIQSIIFTTTQPFLAAIVLALNILKNPQKRMGRSDMELVITGTEYARDHYQRIGQHEEFIQAASQLPDKLNAALETMTLHKEHRPSVTSQDVGTPPSADARTSPGLMSMGLAPFTQTDPFYDPFQDLPLDEFWSMIGGDFVMNSNNDQNSFF</sequence>
<feature type="compositionally biased region" description="Polar residues" evidence="3">
    <location>
        <begin position="96"/>
        <end position="106"/>
    </location>
</feature>
<keyword evidence="6" id="KW-1185">Reference proteome</keyword>
<feature type="compositionally biased region" description="Basic and acidic residues" evidence="3">
    <location>
        <begin position="58"/>
        <end position="69"/>
    </location>
</feature>
<dbReference type="SMART" id="SM00906">
    <property type="entry name" value="Fungal_trans"/>
    <property type="match status" value="1"/>
</dbReference>
<feature type="compositionally biased region" description="Polar residues" evidence="3">
    <location>
        <begin position="1"/>
        <end position="11"/>
    </location>
</feature>
<dbReference type="Pfam" id="PF00172">
    <property type="entry name" value="Zn_clus"/>
    <property type="match status" value="1"/>
</dbReference>
<feature type="domain" description="Zn(2)-C6 fungal-type" evidence="4">
    <location>
        <begin position="32"/>
        <end position="62"/>
    </location>
</feature>
<protein>
    <recommendedName>
        <fullName evidence="4">Zn(2)-C6 fungal-type domain-containing protein</fullName>
    </recommendedName>
</protein>
<dbReference type="InterPro" id="IPR050987">
    <property type="entry name" value="AtrR-like"/>
</dbReference>
<dbReference type="Pfam" id="PF04082">
    <property type="entry name" value="Fungal_trans"/>
    <property type="match status" value="1"/>
</dbReference>